<evidence type="ECO:0000313" key="4">
    <source>
        <dbReference type="Proteomes" id="UP000237000"/>
    </source>
</evidence>
<organism evidence="3 4">
    <name type="scientific">Trema orientale</name>
    <name type="common">Charcoal tree</name>
    <name type="synonym">Celtis orientalis</name>
    <dbReference type="NCBI Taxonomy" id="63057"/>
    <lineage>
        <taxon>Eukaryota</taxon>
        <taxon>Viridiplantae</taxon>
        <taxon>Streptophyta</taxon>
        <taxon>Embryophyta</taxon>
        <taxon>Tracheophyta</taxon>
        <taxon>Spermatophyta</taxon>
        <taxon>Magnoliopsida</taxon>
        <taxon>eudicotyledons</taxon>
        <taxon>Gunneridae</taxon>
        <taxon>Pentapetalae</taxon>
        <taxon>rosids</taxon>
        <taxon>fabids</taxon>
        <taxon>Rosales</taxon>
        <taxon>Cannabaceae</taxon>
        <taxon>Trema</taxon>
    </lineage>
</organism>
<feature type="transmembrane region" description="Helical" evidence="2">
    <location>
        <begin position="12"/>
        <end position="31"/>
    </location>
</feature>
<gene>
    <name evidence="3" type="ORF">TorRG33x02_039300</name>
</gene>
<evidence type="ECO:0000256" key="2">
    <source>
        <dbReference type="SAM" id="Phobius"/>
    </source>
</evidence>
<dbReference type="Proteomes" id="UP000237000">
    <property type="component" value="Unassembled WGS sequence"/>
</dbReference>
<evidence type="ECO:0000256" key="1">
    <source>
        <dbReference type="SAM" id="MobiDB-lite"/>
    </source>
</evidence>
<reference evidence="4" key="1">
    <citation type="submission" date="2016-06" db="EMBL/GenBank/DDBJ databases">
        <title>Parallel loss of symbiosis genes in relatives of nitrogen-fixing non-legume Parasponia.</title>
        <authorList>
            <person name="Van Velzen R."/>
            <person name="Holmer R."/>
            <person name="Bu F."/>
            <person name="Rutten L."/>
            <person name="Van Zeijl A."/>
            <person name="Liu W."/>
            <person name="Santuari L."/>
            <person name="Cao Q."/>
            <person name="Sharma T."/>
            <person name="Shen D."/>
            <person name="Roswanjaya Y."/>
            <person name="Wardhani T."/>
            <person name="Kalhor M.S."/>
            <person name="Jansen J."/>
            <person name="Van den Hoogen J."/>
            <person name="Gungor B."/>
            <person name="Hartog M."/>
            <person name="Hontelez J."/>
            <person name="Verver J."/>
            <person name="Yang W.-C."/>
            <person name="Schijlen E."/>
            <person name="Repin R."/>
            <person name="Schilthuizen M."/>
            <person name="Schranz E."/>
            <person name="Heidstra R."/>
            <person name="Miyata K."/>
            <person name="Fedorova E."/>
            <person name="Kohlen W."/>
            <person name="Bisseling T."/>
            <person name="Smit S."/>
            <person name="Geurts R."/>
        </authorList>
    </citation>
    <scope>NUCLEOTIDE SEQUENCE [LARGE SCALE GENOMIC DNA]</scope>
    <source>
        <strain evidence="4">cv. RG33-2</strain>
    </source>
</reference>
<name>A0A2P5FQU3_TREOI</name>
<feature type="region of interest" description="Disordered" evidence="1">
    <location>
        <begin position="63"/>
        <end position="103"/>
    </location>
</feature>
<dbReference type="EMBL" id="JXTC01000014">
    <property type="protein sequence ID" value="POO00152.1"/>
    <property type="molecule type" value="Genomic_DNA"/>
</dbReference>
<keyword evidence="2" id="KW-0812">Transmembrane</keyword>
<dbReference type="OrthoDB" id="10391582at2759"/>
<sequence length="103" mass="11927">MAAWHNQIWIQCLIYILLPYIVVPFPVLSFSPCSSKVGQKRCRDHSIDARMPPHRAQHLLKSRIRRHHSIEQRGGNGVGEARQDKRPYPNKSIGSSPHFFVHH</sequence>
<dbReference type="InParanoid" id="A0A2P5FQU3"/>
<keyword evidence="4" id="KW-1185">Reference proteome</keyword>
<proteinExistence type="predicted"/>
<dbReference type="AlphaFoldDB" id="A0A2P5FQU3"/>
<protein>
    <submittedName>
        <fullName evidence="3">Uncharacterized protein</fullName>
    </submittedName>
</protein>
<accession>A0A2P5FQU3</accession>
<keyword evidence="2" id="KW-0472">Membrane</keyword>
<comment type="caution">
    <text evidence="3">The sequence shown here is derived from an EMBL/GenBank/DDBJ whole genome shotgun (WGS) entry which is preliminary data.</text>
</comment>
<evidence type="ECO:0000313" key="3">
    <source>
        <dbReference type="EMBL" id="POO00152.1"/>
    </source>
</evidence>
<keyword evidence="2" id="KW-1133">Transmembrane helix</keyword>